<dbReference type="EMBL" id="MUBC01000041">
    <property type="protein sequence ID" value="ONM42929.1"/>
    <property type="molecule type" value="Genomic_DNA"/>
</dbReference>
<evidence type="ECO:0000256" key="2">
    <source>
        <dbReference type="PROSITE-ProRule" id="PRU00335"/>
    </source>
</evidence>
<dbReference type="PANTHER" id="PTHR30328:SF54">
    <property type="entry name" value="HTH-TYPE TRANSCRIPTIONAL REPRESSOR SCO4008"/>
    <property type="match status" value="1"/>
</dbReference>
<dbReference type="Gene3D" id="1.10.357.10">
    <property type="entry name" value="Tetracycline Repressor, domain 2"/>
    <property type="match status" value="1"/>
</dbReference>
<comment type="caution">
    <text evidence="4">The sequence shown here is derived from an EMBL/GenBank/DDBJ whole genome shotgun (WGS) entry which is preliminary data.</text>
</comment>
<dbReference type="SUPFAM" id="SSF46689">
    <property type="entry name" value="Homeodomain-like"/>
    <property type="match status" value="1"/>
</dbReference>
<feature type="domain" description="HTH tetR-type" evidence="3">
    <location>
        <begin position="46"/>
        <end position="106"/>
    </location>
</feature>
<dbReference type="PRINTS" id="PR00455">
    <property type="entry name" value="HTHTETR"/>
</dbReference>
<dbReference type="GO" id="GO:0045892">
    <property type="term" value="P:negative regulation of DNA-templated transcription"/>
    <property type="evidence" value="ECO:0007669"/>
    <property type="project" value="InterPro"/>
</dbReference>
<evidence type="ECO:0000256" key="1">
    <source>
        <dbReference type="ARBA" id="ARBA00023125"/>
    </source>
</evidence>
<keyword evidence="1 2" id="KW-0238">DNA-binding</keyword>
<dbReference type="Pfam" id="PF00440">
    <property type="entry name" value="TetR_N"/>
    <property type="match status" value="1"/>
</dbReference>
<sequence length="242" mass="27217">MRALKEEAYLPVSKQIQRPATPAKKPKARTRVPSEATLNRRKRLMETKRSAIMEAALDVFSRYGLHGTSLDQVANQADVSKTNLLYYFASKEDLYINVLRQLMDVWLSPLKAFSVEQDPVEAIGDYLRVKLELSRDHPAESRLFCLEVIQGAPLLLGELQGSLRDIVESKVSVINAWIEAGKLAPIEAHHLIFSLWAMTQHYADFRTQVEAVSGRTLADPAFFAETLTNLKALVLQGICPRN</sequence>
<organism evidence="4 5">
    <name type="scientific">Halopseudomonas pachastrellae</name>
    <dbReference type="NCBI Taxonomy" id="254161"/>
    <lineage>
        <taxon>Bacteria</taxon>
        <taxon>Pseudomonadati</taxon>
        <taxon>Pseudomonadota</taxon>
        <taxon>Gammaproteobacteria</taxon>
        <taxon>Pseudomonadales</taxon>
        <taxon>Pseudomonadaceae</taxon>
        <taxon>Halopseudomonas</taxon>
    </lineage>
</organism>
<dbReference type="InterPro" id="IPR013573">
    <property type="entry name" value="Tscrpt_reg_YcdC_C"/>
</dbReference>
<evidence type="ECO:0000259" key="3">
    <source>
        <dbReference type="PROSITE" id="PS50977"/>
    </source>
</evidence>
<dbReference type="OrthoDB" id="6860332at2"/>
<evidence type="ECO:0000313" key="5">
    <source>
        <dbReference type="Proteomes" id="UP000242847"/>
    </source>
</evidence>
<dbReference type="SUPFAM" id="SSF48498">
    <property type="entry name" value="Tetracyclin repressor-like, C-terminal domain"/>
    <property type="match status" value="1"/>
</dbReference>
<protein>
    <submittedName>
        <fullName evidence="4">Pyrimidine utilization regulatory protein R</fullName>
    </submittedName>
</protein>
<dbReference type="PROSITE" id="PS50977">
    <property type="entry name" value="HTH_TETR_2"/>
    <property type="match status" value="1"/>
</dbReference>
<dbReference type="InterPro" id="IPR009057">
    <property type="entry name" value="Homeodomain-like_sf"/>
</dbReference>
<dbReference type="AlphaFoldDB" id="A0A1S8DDI0"/>
<dbReference type="InterPro" id="IPR036271">
    <property type="entry name" value="Tet_transcr_reg_TetR-rel_C_sf"/>
</dbReference>
<evidence type="ECO:0000313" key="4">
    <source>
        <dbReference type="EMBL" id="ONM42929.1"/>
    </source>
</evidence>
<dbReference type="Pfam" id="PF08362">
    <property type="entry name" value="TetR_C_3"/>
    <property type="match status" value="1"/>
</dbReference>
<name>A0A1S8DDI0_9GAMM</name>
<dbReference type="NCBIfam" id="NF011584">
    <property type="entry name" value="PRK15008.1"/>
    <property type="match status" value="1"/>
</dbReference>
<dbReference type="GO" id="GO:0003677">
    <property type="term" value="F:DNA binding"/>
    <property type="evidence" value="ECO:0007669"/>
    <property type="project" value="UniProtKB-UniRule"/>
</dbReference>
<dbReference type="STRING" id="254161.SAMN05216256_12816"/>
<feature type="DNA-binding region" description="H-T-H motif" evidence="2">
    <location>
        <begin position="69"/>
        <end position="88"/>
    </location>
</feature>
<reference evidence="4 5" key="1">
    <citation type="submission" date="2017-01" db="EMBL/GenBank/DDBJ databases">
        <title>Draft genome sequence of Pseudomonas pachastrellae type strain CCUG 46540T from a deep sea.</title>
        <authorList>
            <person name="Gomila M."/>
            <person name="Mulet M."/>
            <person name="Lalucat J."/>
            <person name="Garcia-Valdes E."/>
        </authorList>
    </citation>
    <scope>NUCLEOTIDE SEQUENCE [LARGE SCALE GENOMIC DNA]</scope>
    <source>
        <strain evidence="4 5">CCUG 46540</strain>
    </source>
</reference>
<dbReference type="Gene3D" id="1.10.10.60">
    <property type="entry name" value="Homeodomain-like"/>
    <property type="match status" value="1"/>
</dbReference>
<keyword evidence="5" id="KW-1185">Reference proteome</keyword>
<proteinExistence type="predicted"/>
<dbReference type="InterPro" id="IPR050109">
    <property type="entry name" value="HTH-type_TetR-like_transc_reg"/>
</dbReference>
<dbReference type="RefSeq" id="WP_083728574.1">
    <property type="nucleotide sequence ID" value="NZ_FOUD01000028.1"/>
</dbReference>
<dbReference type="InterPro" id="IPR001647">
    <property type="entry name" value="HTH_TetR"/>
</dbReference>
<gene>
    <name evidence="4" type="ORF">BXT89_15415</name>
</gene>
<dbReference type="Proteomes" id="UP000242847">
    <property type="component" value="Unassembled WGS sequence"/>
</dbReference>
<accession>A0A1S8DDI0</accession>
<dbReference type="PANTHER" id="PTHR30328">
    <property type="entry name" value="TRANSCRIPTIONAL REPRESSOR"/>
    <property type="match status" value="1"/>
</dbReference>